<feature type="site" description="Part of a proton relay during catalysis" evidence="12">
    <location>
        <position position="112"/>
    </location>
</feature>
<dbReference type="PANTHER" id="PTHR12128">
    <property type="entry name" value="DIHYDRODIPICOLINATE SYNTHASE"/>
    <property type="match status" value="1"/>
</dbReference>
<comment type="function">
    <text evidence="1 12">Catalyzes the condensation of (S)-aspartate-beta-semialdehyde [(S)-ASA] and pyruvate to 4-hydroxy-tetrahydrodipicolinate (HTPA).</text>
</comment>
<keyword evidence="8 12" id="KW-0457">Lysine biosynthesis</keyword>
<dbReference type="InterPro" id="IPR013785">
    <property type="entry name" value="Aldolase_TIM"/>
</dbReference>
<evidence type="ECO:0000256" key="9">
    <source>
        <dbReference type="ARBA" id="ARBA00023239"/>
    </source>
</evidence>
<dbReference type="InterPro" id="IPR005263">
    <property type="entry name" value="DapA"/>
</dbReference>
<evidence type="ECO:0000256" key="13">
    <source>
        <dbReference type="PIRNR" id="PIRNR001365"/>
    </source>
</evidence>
<organism evidence="14 15">
    <name type="scientific">Chelativorans composti</name>
    <dbReference type="NCBI Taxonomy" id="768533"/>
    <lineage>
        <taxon>Bacteria</taxon>
        <taxon>Pseudomonadati</taxon>
        <taxon>Pseudomonadota</taxon>
        <taxon>Alphaproteobacteria</taxon>
        <taxon>Hyphomicrobiales</taxon>
        <taxon>Phyllobacteriaceae</taxon>
        <taxon>Chelativorans</taxon>
    </lineage>
</organism>
<keyword evidence="5 12" id="KW-0963">Cytoplasm</keyword>
<evidence type="ECO:0000256" key="1">
    <source>
        <dbReference type="ARBA" id="ARBA00003294"/>
    </source>
</evidence>
<comment type="similarity">
    <text evidence="3 12 13">Belongs to the DapA family.</text>
</comment>
<dbReference type="GO" id="GO:0008840">
    <property type="term" value="F:4-hydroxy-tetrahydrodipicolinate synthase activity"/>
    <property type="evidence" value="ECO:0007669"/>
    <property type="project" value="UniProtKB-EC"/>
</dbReference>
<protein>
    <recommendedName>
        <fullName evidence="4 12">4-hydroxy-tetrahydrodipicolinate synthase</fullName>
        <shortName evidence="12">HTPA synthase</shortName>
        <ecNumber evidence="4 12">4.3.3.7</ecNumber>
    </recommendedName>
</protein>
<dbReference type="Proteomes" id="UP001597373">
    <property type="component" value="Unassembled WGS sequence"/>
</dbReference>
<evidence type="ECO:0000256" key="8">
    <source>
        <dbReference type="ARBA" id="ARBA00023154"/>
    </source>
</evidence>
<proteinExistence type="inferred from homology"/>
<dbReference type="InterPro" id="IPR020624">
    <property type="entry name" value="Schiff_base-form_aldolases_CS"/>
</dbReference>
<feature type="binding site" evidence="12">
    <location>
        <position position="50"/>
    </location>
    <ligand>
        <name>pyruvate</name>
        <dbReference type="ChEBI" id="CHEBI:15361"/>
    </ligand>
</feature>
<feature type="site" description="Part of a proton relay during catalysis" evidence="12">
    <location>
        <position position="49"/>
    </location>
</feature>
<dbReference type="EC" id="4.3.3.7" evidence="4 12"/>
<evidence type="ECO:0000256" key="10">
    <source>
        <dbReference type="ARBA" id="ARBA00023270"/>
    </source>
</evidence>
<dbReference type="RefSeq" id="WP_345097980.1">
    <property type="nucleotide sequence ID" value="NZ_BAABGS010000010.1"/>
</dbReference>
<comment type="caution">
    <text evidence="14">The sequence shown here is derived from an EMBL/GenBank/DDBJ whole genome shotgun (WGS) entry which is preliminary data.</text>
</comment>
<dbReference type="HAMAP" id="MF_00418">
    <property type="entry name" value="DapA"/>
    <property type="match status" value="1"/>
</dbReference>
<dbReference type="PROSITE" id="PS00665">
    <property type="entry name" value="DHDPS_1"/>
    <property type="match status" value="1"/>
</dbReference>
<sequence length="308" mass="32387">MGDLRDRFKGVFTALITPFRDGTIDHDAYGALVNRQLEAGVAGLVPVGTTGEAATLSDDEAEELIRRTVELARGRALIVAGAGANDTKKAVEKARRAEKAGADALLVVTPYYNKPTQAGLIAHCRAVAEATSLPVMLYSVPGRCGVEIAPETCARLVAECPNIVAIKEAGGNPLRVTQLRAACGDELIIHSGDDALTLPFLALGAVGVTSVVSNVAPREMVAMVDAWFAVNMAEALAIHERMSELAEAMFIESNPGPVKAALSILKLAGPEMRLPLVPVSTVTHGRLVDVLSRFSNTVGEIGELQKAC</sequence>
<evidence type="ECO:0000256" key="7">
    <source>
        <dbReference type="ARBA" id="ARBA00022915"/>
    </source>
</evidence>
<evidence type="ECO:0000256" key="6">
    <source>
        <dbReference type="ARBA" id="ARBA00022605"/>
    </source>
</evidence>
<evidence type="ECO:0000256" key="4">
    <source>
        <dbReference type="ARBA" id="ARBA00012086"/>
    </source>
</evidence>
<dbReference type="Pfam" id="PF00701">
    <property type="entry name" value="DHDPS"/>
    <property type="match status" value="1"/>
</dbReference>
<comment type="caution">
    <text evidence="12">Was originally thought to be a dihydrodipicolinate synthase (DHDPS), catalyzing the condensation of (S)-aspartate-beta-semialdehyde [(S)-ASA] and pyruvate to dihydrodipicolinate (DHDP). However, it was shown in E.coli that the product of the enzymatic reaction is not dihydrodipicolinate but in fact (4S)-4-hydroxy-2,3,4,5-tetrahydro-(2S)-dipicolinic acid (HTPA), and that the consecutive dehydration reaction leading to DHDP is not spontaneous but catalyzed by DapB.</text>
</comment>
<feature type="active site" description="Schiff-base intermediate with substrate" evidence="12">
    <location>
        <position position="167"/>
    </location>
</feature>
<feature type="active site" description="Proton donor/acceptor" evidence="12">
    <location>
        <position position="138"/>
    </location>
</feature>
<evidence type="ECO:0000256" key="2">
    <source>
        <dbReference type="ARBA" id="ARBA00005120"/>
    </source>
</evidence>
<evidence type="ECO:0000313" key="14">
    <source>
        <dbReference type="EMBL" id="MFD2259137.1"/>
    </source>
</evidence>
<feature type="binding site" evidence="12">
    <location>
        <position position="209"/>
    </location>
    <ligand>
        <name>pyruvate</name>
        <dbReference type="ChEBI" id="CHEBI:15361"/>
    </ligand>
</feature>
<comment type="catalytic activity">
    <reaction evidence="11 12">
        <text>L-aspartate 4-semialdehyde + pyruvate = (2S,4S)-4-hydroxy-2,3,4,5-tetrahydrodipicolinate + H2O + H(+)</text>
        <dbReference type="Rhea" id="RHEA:34171"/>
        <dbReference type="ChEBI" id="CHEBI:15361"/>
        <dbReference type="ChEBI" id="CHEBI:15377"/>
        <dbReference type="ChEBI" id="CHEBI:15378"/>
        <dbReference type="ChEBI" id="CHEBI:67139"/>
        <dbReference type="ChEBI" id="CHEBI:537519"/>
        <dbReference type="EC" id="4.3.3.7"/>
    </reaction>
</comment>
<comment type="subcellular location">
    <subcellularLocation>
        <location evidence="12">Cytoplasm</location>
    </subcellularLocation>
</comment>
<dbReference type="PRINTS" id="PR00146">
    <property type="entry name" value="DHPICSNTHASE"/>
</dbReference>
<evidence type="ECO:0000256" key="3">
    <source>
        <dbReference type="ARBA" id="ARBA00007592"/>
    </source>
</evidence>
<name>A0ABW5DE15_9HYPH</name>
<dbReference type="EMBL" id="JBHUIR010000019">
    <property type="protein sequence ID" value="MFD2259137.1"/>
    <property type="molecule type" value="Genomic_DNA"/>
</dbReference>
<keyword evidence="7 12" id="KW-0220">Diaminopimelate biosynthesis</keyword>
<dbReference type="PANTHER" id="PTHR12128:SF66">
    <property type="entry name" value="4-HYDROXY-2-OXOGLUTARATE ALDOLASE, MITOCHONDRIAL"/>
    <property type="match status" value="1"/>
</dbReference>
<dbReference type="NCBIfam" id="TIGR00674">
    <property type="entry name" value="dapA"/>
    <property type="match status" value="1"/>
</dbReference>
<evidence type="ECO:0000256" key="5">
    <source>
        <dbReference type="ARBA" id="ARBA00022490"/>
    </source>
</evidence>
<evidence type="ECO:0000256" key="11">
    <source>
        <dbReference type="ARBA" id="ARBA00047836"/>
    </source>
</evidence>
<keyword evidence="9 12" id="KW-0456">Lyase</keyword>
<reference evidence="15" key="1">
    <citation type="journal article" date="2019" name="Int. J. Syst. Evol. Microbiol.">
        <title>The Global Catalogue of Microorganisms (GCM) 10K type strain sequencing project: providing services to taxonomists for standard genome sequencing and annotation.</title>
        <authorList>
            <consortium name="The Broad Institute Genomics Platform"/>
            <consortium name="The Broad Institute Genome Sequencing Center for Infectious Disease"/>
            <person name="Wu L."/>
            <person name="Ma J."/>
        </authorList>
    </citation>
    <scope>NUCLEOTIDE SEQUENCE [LARGE SCALE GENOMIC DNA]</scope>
    <source>
        <strain evidence="15">KCTC 23707</strain>
    </source>
</reference>
<comment type="pathway">
    <text evidence="2 12">Amino-acid biosynthesis; L-lysine biosynthesis via DAP pathway; (S)-tetrahydrodipicolinate from L-aspartate: step 3/4.</text>
</comment>
<dbReference type="CDD" id="cd00950">
    <property type="entry name" value="DHDPS"/>
    <property type="match status" value="1"/>
</dbReference>
<dbReference type="PIRSF" id="PIRSF001365">
    <property type="entry name" value="DHDPS"/>
    <property type="match status" value="1"/>
</dbReference>
<dbReference type="SUPFAM" id="SSF51569">
    <property type="entry name" value="Aldolase"/>
    <property type="match status" value="1"/>
</dbReference>
<accession>A0ABW5DE15</accession>
<keyword evidence="15" id="KW-1185">Reference proteome</keyword>
<dbReference type="SMART" id="SM01130">
    <property type="entry name" value="DHDPS"/>
    <property type="match status" value="1"/>
</dbReference>
<keyword evidence="10 12" id="KW-0704">Schiff base</keyword>
<dbReference type="Gene3D" id="3.20.20.70">
    <property type="entry name" value="Aldolase class I"/>
    <property type="match status" value="1"/>
</dbReference>
<evidence type="ECO:0000256" key="12">
    <source>
        <dbReference type="HAMAP-Rule" id="MF_00418"/>
    </source>
</evidence>
<evidence type="ECO:0000313" key="15">
    <source>
        <dbReference type="Proteomes" id="UP001597373"/>
    </source>
</evidence>
<dbReference type="InterPro" id="IPR002220">
    <property type="entry name" value="DapA-like"/>
</dbReference>
<gene>
    <name evidence="12 14" type="primary">dapA</name>
    <name evidence="14" type="ORF">ACFSMZ_05095</name>
</gene>
<comment type="subunit">
    <text evidence="12">Homotetramer; dimer of dimers.</text>
</comment>
<keyword evidence="6 12" id="KW-0028">Amino-acid biosynthesis</keyword>